<protein>
    <submittedName>
        <fullName evidence="2">Cytochrome c family protein</fullName>
    </submittedName>
</protein>
<evidence type="ECO:0000313" key="2">
    <source>
        <dbReference type="EMBL" id="SFV51506.1"/>
    </source>
</evidence>
<dbReference type="Pfam" id="PF11845">
    <property type="entry name" value="Tll0287-like"/>
    <property type="match status" value="1"/>
</dbReference>
<gene>
    <name evidence="2" type="ORF">MNB_SV-9-236</name>
</gene>
<sequence>MKKSLILTSLICATVIYAGDANTTTAKVQEGVKYIKMLGKTLKSNLKAEMKADKTGLKGIHFCSDKADELTKEVNSKLPKGVSVRRTALKLRAEDNQADKIDTKVMNNILSDMKEKKNNIEKPRLVEIENGYRVYKPLFIKPVCMKCHGNEKTINPEVQKVITEKYPNDKAIGFKEGDLRGLIVAEIKK</sequence>
<dbReference type="EMBL" id="FPHG01000009">
    <property type="protein sequence ID" value="SFV51506.1"/>
    <property type="molecule type" value="Genomic_DNA"/>
</dbReference>
<feature type="domain" description="Tll0287-like" evidence="1">
    <location>
        <begin position="44"/>
        <end position="185"/>
    </location>
</feature>
<evidence type="ECO:0000259" key="1">
    <source>
        <dbReference type="Pfam" id="PF11845"/>
    </source>
</evidence>
<accession>A0A1W1BD79</accession>
<dbReference type="InterPro" id="IPR021796">
    <property type="entry name" value="Tll0287-like_dom"/>
</dbReference>
<name>A0A1W1BD79_9ZZZZ</name>
<organism evidence="2">
    <name type="scientific">hydrothermal vent metagenome</name>
    <dbReference type="NCBI Taxonomy" id="652676"/>
    <lineage>
        <taxon>unclassified sequences</taxon>
        <taxon>metagenomes</taxon>
        <taxon>ecological metagenomes</taxon>
    </lineage>
</organism>
<dbReference type="AlphaFoldDB" id="A0A1W1BD79"/>
<reference evidence="2" key="1">
    <citation type="submission" date="2016-10" db="EMBL/GenBank/DDBJ databases">
        <authorList>
            <person name="de Groot N.N."/>
        </authorList>
    </citation>
    <scope>NUCLEOTIDE SEQUENCE</scope>
</reference>
<proteinExistence type="predicted"/>